<dbReference type="NCBIfam" id="TIGR01987">
    <property type="entry name" value="HI0074"/>
    <property type="match status" value="1"/>
</dbReference>
<accession>A0A4P8II26</accession>
<keyword evidence="1" id="KW-0808">Transferase</keyword>
<protein>
    <submittedName>
        <fullName evidence="1">Nucleotidyltransferase</fullName>
        <ecNumber evidence="1">2.7.7.-</ecNumber>
    </submittedName>
</protein>
<reference evidence="1 2" key="1">
    <citation type="submission" date="2019-05" db="EMBL/GenBank/DDBJ databases">
        <title>Complete genome sequencing of Anaerostipes rhamnosivorans.</title>
        <authorList>
            <person name="Bui T.P.N."/>
            <person name="de Vos W.M."/>
        </authorList>
    </citation>
    <scope>NUCLEOTIDE SEQUENCE [LARGE SCALE GENOMIC DNA]</scope>
    <source>
        <strain evidence="1 2">1y2</strain>
    </source>
</reference>
<dbReference type="OrthoDB" id="9810452at2"/>
<keyword evidence="2" id="KW-1185">Reference proteome</keyword>
<dbReference type="EC" id="2.7.7.-" evidence="1"/>
<dbReference type="EMBL" id="CP040058">
    <property type="protein sequence ID" value="QCP36681.1"/>
    <property type="molecule type" value="Genomic_DNA"/>
</dbReference>
<dbReference type="GO" id="GO:0016779">
    <property type="term" value="F:nucleotidyltransferase activity"/>
    <property type="evidence" value="ECO:0007669"/>
    <property type="project" value="UniProtKB-KW"/>
</dbReference>
<sequence length="129" mass="15032">MKKFENFCRAAENLEDIYKYKEPYDNVVLTGLVGLYEICFEQSWKAIEEVLYENGIKEAATGSPRSIIKLAYSVALIKDQEVWLEALVSRNNVAHAYNYAIAMDIVKKTKEKHVDMFGELREEMKENWI</sequence>
<dbReference type="Gene3D" id="1.20.120.330">
    <property type="entry name" value="Nucleotidyltransferases domain 2"/>
    <property type="match status" value="1"/>
</dbReference>
<dbReference type="SUPFAM" id="SSF81593">
    <property type="entry name" value="Nucleotidyltransferase substrate binding subunit/domain"/>
    <property type="match status" value="1"/>
</dbReference>
<dbReference type="Proteomes" id="UP000298653">
    <property type="component" value="Chromosome"/>
</dbReference>
<keyword evidence="1" id="KW-0548">Nucleotidyltransferase</keyword>
<name>A0A4P8II26_9FIRM</name>
<dbReference type="Pfam" id="PF08780">
    <property type="entry name" value="NTase_sub_bind"/>
    <property type="match status" value="1"/>
</dbReference>
<evidence type="ECO:0000313" key="2">
    <source>
        <dbReference type="Proteomes" id="UP000298653"/>
    </source>
</evidence>
<evidence type="ECO:0000313" key="1">
    <source>
        <dbReference type="EMBL" id="QCP36681.1"/>
    </source>
</evidence>
<dbReference type="KEGG" id="arf:AR1Y2_3227"/>
<dbReference type="RefSeq" id="WP_137329865.1">
    <property type="nucleotide sequence ID" value="NZ_CP040058.1"/>
</dbReference>
<proteinExistence type="predicted"/>
<gene>
    <name evidence="1" type="ORF">AR1Y2_3227</name>
</gene>
<dbReference type="InterPro" id="IPR010235">
    <property type="entry name" value="HepT"/>
</dbReference>
<organism evidence="1 2">
    <name type="scientific">Anaerostipes rhamnosivorans</name>
    <dbReference type="NCBI Taxonomy" id="1229621"/>
    <lineage>
        <taxon>Bacteria</taxon>
        <taxon>Bacillati</taxon>
        <taxon>Bacillota</taxon>
        <taxon>Clostridia</taxon>
        <taxon>Lachnospirales</taxon>
        <taxon>Lachnospiraceae</taxon>
        <taxon>Anaerostipes</taxon>
    </lineage>
</organism>
<dbReference type="AlphaFoldDB" id="A0A4P8II26"/>